<evidence type="ECO:0000256" key="5">
    <source>
        <dbReference type="ARBA" id="ARBA00022723"/>
    </source>
</evidence>
<dbReference type="NCBIfam" id="TIGR01944">
    <property type="entry name" value="rnfB"/>
    <property type="match status" value="1"/>
</dbReference>
<dbReference type="PANTHER" id="PTHR42859">
    <property type="entry name" value="OXIDOREDUCTASE"/>
    <property type="match status" value="1"/>
</dbReference>
<evidence type="ECO:0000256" key="4">
    <source>
        <dbReference type="ARBA" id="ARBA00022519"/>
    </source>
</evidence>
<protein>
    <submittedName>
        <fullName evidence="14">RnfABCDGE type electron transport complex subunit B</fullName>
    </submittedName>
</protein>
<dbReference type="InterPro" id="IPR007202">
    <property type="entry name" value="4Fe-4S_dom"/>
</dbReference>
<keyword evidence="6" id="KW-0677">Repeat</keyword>
<evidence type="ECO:0000259" key="12">
    <source>
        <dbReference type="PROSITE" id="PS51379"/>
    </source>
</evidence>
<accession>A0ABW8KIJ7</accession>
<dbReference type="RefSeq" id="WP_404541025.1">
    <property type="nucleotide sequence ID" value="NZ_JADIKL010000008.1"/>
</dbReference>
<keyword evidence="2" id="KW-1003">Cell membrane</keyword>
<keyword evidence="3" id="KW-0004">4Fe-4S</keyword>
<dbReference type="SUPFAM" id="SSF54862">
    <property type="entry name" value="4Fe-4S ferredoxins"/>
    <property type="match status" value="1"/>
</dbReference>
<gene>
    <name evidence="14" type="ORF">ISP14_14120</name>
</gene>
<feature type="domain" description="4Fe-4S ferredoxin-type" evidence="12">
    <location>
        <begin position="80"/>
        <end position="109"/>
    </location>
</feature>
<evidence type="ECO:0000256" key="9">
    <source>
        <dbReference type="ARBA" id="ARBA00023004"/>
    </source>
</evidence>
<evidence type="ECO:0000256" key="3">
    <source>
        <dbReference type="ARBA" id="ARBA00022485"/>
    </source>
</evidence>
<evidence type="ECO:0000256" key="7">
    <source>
        <dbReference type="ARBA" id="ARBA00022967"/>
    </source>
</evidence>
<dbReference type="Gene3D" id="1.10.15.40">
    <property type="entry name" value="Electron transport complex subunit B, putative Fe-S cluster"/>
    <property type="match status" value="1"/>
</dbReference>
<keyword evidence="4" id="KW-0997">Cell inner membrane</keyword>
<dbReference type="InterPro" id="IPR050294">
    <property type="entry name" value="RnfB_subfamily"/>
</dbReference>
<evidence type="ECO:0000256" key="10">
    <source>
        <dbReference type="ARBA" id="ARBA00023014"/>
    </source>
</evidence>
<keyword evidence="15" id="KW-1185">Reference proteome</keyword>
<dbReference type="PROSITE" id="PS00198">
    <property type="entry name" value="4FE4S_FER_1"/>
    <property type="match status" value="1"/>
</dbReference>
<evidence type="ECO:0000259" key="13">
    <source>
        <dbReference type="PROSITE" id="PS51656"/>
    </source>
</evidence>
<evidence type="ECO:0000256" key="6">
    <source>
        <dbReference type="ARBA" id="ARBA00022737"/>
    </source>
</evidence>
<evidence type="ECO:0000256" key="1">
    <source>
        <dbReference type="ARBA" id="ARBA00022448"/>
    </source>
</evidence>
<dbReference type="Pfam" id="PF14697">
    <property type="entry name" value="Fer4_21"/>
    <property type="match status" value="1"/>
</dbReference>
<feature type="domain" description="4Fe-4S ferredoxin-type" evidence="12">
    <location>
        <begin position="110"/>
        <end position="139"/>
    </location>
</feature>
<dbReference type="PROSITE" id="PS51656">
    <property type="entry name" value="4FE4S"/>
    <property type="match status" value="1"/>
</dbReference>
<keyword evidence="7" id="KW-1278">Translocase</keyword>
<dbReference type="PANTHER" id="PTHR42859:SF3">
    <property type="entry name" value="ION-TRANSLOCATING OXIDOREDUCTASE COMPLEX SUBUNIT B"/>
    <property type="match status" value="1"/>
</dbReference>
<name>A0ABW8KIJ7_9GAMM</name>
<dbReference type="Proteomes" id="UP001620397">
    <property type="component" value="Unassembled WGS sequence"/>
</dbReference>
<keyword evidence="1" id="KW-0813">Transport</keyword>
<keyword evidence="9" id="KW-0408">Iron</keyword>
<evidence type="ECO:0000256" key="11">
    <source>
        <dbReference type="ARBA" id="ARBA00023136"/>
    </source>
</evidence>
<dbReference type="InterPro" id="IPR010207">
    <property type="entry name" value="Elect_transpt_cplx_RnfB/RsxB"/>
</dbReference>
<reference evidence="14 15" key="1">
    <citation type="submission" date="2020-10" db="EMBL/GenBank/DDBJ databases">
        <title>Phylogeny of dyella-like bacteria.</title>
        <authorList>
            <person name="Fu J."/>
        </authorList>
    </citation>
    <scope>NUCLEOTIDE SEQUENCE [LARGE SCALE GENOMIC DNA]</scope>
    <source>
        <strain evidence="14 15">DKC-1</strain>
    </source>
</reference>
<evidence type="ECO:0000313" key="14">
    <source>
        <dbReference type="EMBL" id="MFK2931928.1"/>
    </source>
</evidence>
<evidence type="ECO:0000256" key="8">
    <source>
        <dbReference type="ARBA" id="ARBA00022982"/>
    </source>
</evidence>
<dbReference type="InterPro" id="IPR017900">
    <property type="entry name" value="4Fe4S_Fe_S_CS"/>
</dbReference>
<keyword evidence="10" id="KW-0411">Iron-sulfur</keyword>
<evidence type="ECO:0000256" key="2">
    <source>
        <dbReference type="ARBA" id="ARBA00022475"/>
    </source>
</evidence>
<evidence type="ECO:0000313" key="15">
    <source>
        <dbReference type="Proteomes" id="UP001620397"/>
    </source>
</evidence>
<keyword evidence="5" id="KW-0479">Metal-binding</keyword>
<sequence length="205" mass="21658">MPTTTSNELADRIDAILPQTQCEQCGYHGCRPYAEAIARGEAEINQCPPGGAAGIAKLAALLDRPALPLNPEHGIEKPRMLARVVEDECIGCTKCIQACPVDAIVGAAKLMHSVLADDCTGCELCVPACPVDCIVLEPMPAAQIDTAHADAARAHFQKREARLAREAAEREAELAARKTAVDATTSTNPVLAALARARAKQDKSP</sequence>
<organism evidence="14 15">
    <name type="scientific">Dyella agri</name>
    <dbReference type="NCBI Taxonomy" id="1926869"/>
    <lineage>
        <taxon>Bacteria</taxon>
        <taxon>Pseudomonadati</taxon>
        <taxon>Pseudomonadota</taxon>
        <taxon>Gammaproteobacteria</taxon>
        <taxon>Lysobacterales</taxon>
        <taxon>Rhodanobacteraceae</taxon>
        <taxon>Dyella</taxon>
    </lineage>
</organism>
<dbReference type="InterPro" id="IPR017896">
    <property type="entry name" value="4Fe4S_Fe-S-bd"/>
</dbReference>
<comment type="caution">
    <text evidence="14">The sequence shown here is derived from an EMBL/GenBank/DDBJ whole genome shotgun (WGS) entry which is preliminary data.</text>
</comment>
<keyword evidence="11" id="KW-0472">Membrane</keyword>
<keyword evidence="8" id="KW-0249">Electron transport</keyword>
<dbReference type="Gene3D" id="3.30.70.20">
    <property type="match status" value="1"/>
</dbReference>
<dbReference type="Pfam" id="PF04060">
    <property type="entry name" value="FeS"/>
    <property type="match status" value="1"/>
</dbReference>
<proteinExistence type="predicted"/>
<feature type="domain" description="4Fe-4S" evidence="13">
    <location>
        <begin position="5"/>
        <end position="64"/>
    </location>
</feature>
<dbReference type="PROSITE" id="PS51379">
    <property type="entry name" value="4FE4S_FER_2"/>
    <property type="match status" value="2"/>
</dbReference>
<dbReference type="EMBL" id="JADIKL010000008">
    <property type="protein sequence ID" value="MFK2931928.1"/>
    <property type="molecule type" value="Genomic_DNA"/>
</dbReference>